<feature type="modified residue" description="4-aspartylphosphate" evidence="1">
    <location>
        <position position="58"/>
    </location>
</feature>
<reference evidence="3 4" key="1">
    <citation type="submission" date="2015-11" db="EMBL/GenBank/DDBJ databases">
        <title>Genomic analysis of 38 Legionella species identifies large and diverse effector repertoires.</title>
        <authorList>
            <person name="Burstein D."/>
            <person name="Amaro F."/>
            <person name="Zusman T."/>
            <person name="Lifshitz Z."/>
            <person name="Cohen O."/>
            <person name="Gilbert J.A."/>
            <person name="Pupko T."/>
            <person name="Shuman H.A."/>
            <person name="Segal G."/>
        </authorList>
    </citation>
    <scope>NUCLEOTIDE SEQUENCE [LARGE SCALE GENOMIC DNA]</scope>
    <source>
        <strain evidence="3 4">Mt.St.Helens-9</strain>
    </source>
</reference>
<dbReference type="Gene3D" id="3.40.50.2300">
    <property type="match status" value="1"/>
</dbReference>
<dbReference type="STRING" id="452.Lspi_0741"/>
<dbReference type="SMART" id="SM00448">
    <property type="entry name" value="REC"/>
    <property type="match status" value="1"/>
</dbReference>
<evidence type="ECO:0000313" key="4">
    <source>
        <dbReference type="Proteomes" id="UP000054877"/>
    </source>
</evidence>
<evidence type="ECO:0000259" key="2">
    <source>
        <dbReference type="PROSITE" id="PS50110"/>
    </source>
</evidence>
<gene>
    <name evidence="3" type="ORF">Lspi_0741</name>
</gene>
<dbReference type="PROSITE" id="PS50110">
    <property type="entry name" value="RESPONSE_REGULATORY"/>
    <property type="match status" value="1"/>
</dbReference>
<dbReference type="AlphaFoldDB" id="A0A0W0Z874"/>
<dbReference type="PATRIC" id="fig|452.5.peg.811"/>
<dbReference type="InterPro" id="IPR001789">
    <property type="entry name" value="Sig_transdc_resp-reg_receiver"/>
</dbReference>
<proteinExistence type="predicted"/>
<dbReference type="Pfam" id="PF00072">
    <property type="entry name" value="Response_reg"/>
    <property type="match status" value="1"/>
</dbReference>
<dbReference type="CDD" id="cd17557">
    <property type="entry name" value="REC_Rcp-like"/>
    <property type="match status" value="1"/>
</dbReference>
<accession>A0A0W0Z874</accession>
<dbReference type="SUPFAM" id="SSF52172">
    <property type="entry name" value="CheY-like"/>
    <property type="match status" value="1"/>
</dbReference>
<dbReference type="GO" id="GO:0000160">
    <property type="term" value="P:phosphorelay signal transduction system"/>
    <property type="evidence" value="ECO:0007669"/>
    <property type="project" value="InterPro"/>
</dbReference>
<evidence type="ECO:0000256" key="1">
    <source>
        <dbReference type="PROSITE-ProRule" id="PRU00169"/>
    </source>
</evidence>
<dbReference type="PANTHER" id="PTHR44520:SF2">
    <property type="entry name" value="RESPONSE REGULATOR RCP1"/>
    <property type="match status" value="1"/>
</dbReference>
<keyword evidence="1" id="KW-0597">Phosphoprotein</keyword>
<dbReference type="InterPro" id="IPR011006">
    <property type="entry name" value="CheY-like_superfamily"/>
</dbReference>
<name>A0A0W0Z874_LEGSP</name>
<keyword evidence="4" id="KW-1185">Reference proteome</keyword>
<feature type="domain" description="Response regulatory" evidence="2">
    <location>
        <begin position="6"/>
        <end position="125"/>
    </location>
</feature>
<evidence type="ECO:0000313" key="3">
    <source>
        <dbReference type="EMBL" id="KTD65281.1"/>
    </source>
</evidence>
<dbReference type="PANTHER" id="PTHR44520">
    <property type="entry name" value="RESPONSE REGULATOR RCP1-RELATED"/>
    <property type="match status" value="1"/>
</dbReference>
<comment type="caution">
    <text evidence="3">The sequence shown here is derived from an EMBL/GenBank/DDBJ whole genome shotgun (WGS) entry which is preliminary data.</text>
</comment>
<dbReference type="EMBL" id="LNYX01000008">
    <property type="protein sequence ID" value="KTD65281.1"/>
    <property type="molecule type" value="Genomic_DNA"/>
</dbReference>
<dbReference type="RefSeq" id="WP_058482685.1">
    <property type="nucleotide sequence ID" value="NZ_CAAAII010000015.1"/>
</dbReference>
<protein>
    <submittedName>
        <fullName evidence="3">Two-component response regulator</fullName>
    </submittedName>
</protein>
<dbReference type="Proteomes" id="UP000054877">
    <property type="component" value="Unassembled WGS sequence"/>
</dbReference>
<dbReference type="InterPro" id="IPR052893">
    <property type="entry name" value="TCS_response_regulator"/>
</dbReference>
<organism evidence="3 4">
    <name type="scientific">Legionella spiritensis</name>
    <dbReference type="NCBI Taxonomy" id="452"/>
    <lineage>
        <taxon>Bacteria</taxon>
        <taxon>Pseudomonadati</taxon>
        <taxon>Pseudomonadota</taxon>
        <taxon>Gammaproteobacteria</taxon>
        <taxon>Legionellales</taxon>
        <taxon>Legionellaceae</taxon>
        <taxon>Legionella</taxon>
    </lineage>
</organism>
<sequence length="136" mass="15816">MYSQKPVLLIEDDKIDQMTVQRAFDQLHIKNKLAIRENGEDGLKYLKEMGKPCLIILDLNMPRMNGMEFLDAVKKDKIYRNIPIIVFTTSYQDREKMKAFDKCIVGYIVKPMDNSKFIDIFAGINTYWSISEGPIT</sequence>